<organism evidence="5 6">
    <name type="scientific">Candidatus Methanofastidiosum methylothiophilum</name>
    <dbReference type="NCBI Taxonomy" id="1705564"/>
    <lineage>
        <taxon>Archaea</taxon>
        <taxon>Methanobacteriati</taxon>
        <taxon>Methanobacteriota</taxon>
        <taxon>Stenosarchaea group</taxon>
        <taxon>Candidatus Methanofastidiosia</taxon>
        <taxon>Candidatus Methanofastidiosales</taxon>
        <taxon>Candidatus Methanofastidiosaceae</taxon>
        <taxon>Candidatus Methanofastidiosum</taxon>
    </lineage>
</organism>
<dbReference type="SMART" id="SM00418">
    <property type="entry name" value="HTH_ARSR"/>
    <property type="match status" value="1"/>
</dbReference>
<dbReference type="Pfam" id="PF01022">
    <property type="entry name" value="HTH_5"/>
    <property type="match status" value="1"/>
</dbReference>
<gene>
    <name evidence="5" type="ORF">AMQ74_01453</name>
</gene>
<evidence type="ECO:0000256" key="2">
    <source>
        <dbReference type="ARBA" id="ARBA00023125"/>
    </source>
</evidence>
<dbReference type="PANTHER" id="PTHR33154:SF36">
    <property type="entry name" value="TRANSCRIPTIONAL REGULATOR"/>
    <property type="match status" value="1"/>
</dbReference>
<dbReference type="PANTHER" id="PTHR33154">
    <property type="entry name" value="TRANSCRIPTIONAL REGULATOR, ARSR FAMILY"/>
    <property type="match status" value="1"/>
</dbReference>
<name>A0A150IW91_9EURY</name>
<dbReference type="InterPro" id="IPR011991">
    <property type="entry name" value="ArsR-like_HTH"/>
</dbReference>
<evidence type="ECO:0000259" key="4">
    <source>
        <dbReference type="PROSITE" id="PS50987"/>
    </source>
</evidence>
<dbReference type="GO" id="GO:0003700">
    <property type="term" value="F:DNA-binding transcription factor activity"/>
    <property type="evidence" value="ECO:0007669"/>
    <property type="project" value="InterPro"/>
</dbReference>
<keyword evidence="1" id="KW-0805">Transcription regulation</keyword>
<dbReference type="InterPro" id="IPR051081">
    <property type="entry name" value="HTH_MetalResp_TranReg"/>
</dbReference>
<dbReference type="PRINTS" id="PR00778">
    <property type="entry name" value="HTHARSR"/>
</dbReference>
<accession>A0A150IW91</accession>
<dbReference type="GO" id="GO:0003677">
    <property type="term" value="F:DNA binding"/>
    <property type="evidence" value="ECO:0007669"/>
    <property type="project" value="UniProtKB-KW"/>
</dbReference>
<dbReference type="Proteomes" id="UP000075578">
    <property type="component" value="Unassembled WGS sequence"/>
</dbReference>
<dbReference type="InterPro" id="IPR001845">
    <property type="entry name" value="HTH_ArsR_DNA-bd_dom"/>
</dbReference>
<dbReference type="InterPro" id="IPR036390">
    <property type="entry name" value="WH_DNA-bd_sf"/>
</dbReference>
<dbReference type="AlphaFoldDB" id="A0A150IW91"/>
<dbReference type="CDD" id="cd00090">
    <property type="entry name" value="HTH_ARSR"/>
    <property type="match status" value="1"/>
</dbReference>
<protein>
    <submittedName>
        <fullName evidence="5">DNA-binding transcriptional repressor ArsR</fullName>
    </submittedName>
</protein>
<sequence length="97" mass="11010">MDAQVEVFKALGDETRLKIVKCLLTQEYCACEFTFDIQKDQTTISRHLKILVDAGILKSEKKGRNIIYSIKDKATIEMLNNFGISGVPCCEENNHEI</sequence>
<comment type="caution">
    <text evidence="5">The sequence shown here is derived from an EMBL/GenBank/DDBJ whole genome shotgun (WGS) entry which is preliminary data.</text>
</comment>
<dbReference type="EMBL" id="LNGD01000109">
    <property type="protein sequence ID" value="KYC49247.1"/>
    <property type="molecule type" value="Genomic_DNA"/>
</dbReference>
<dbReference type="NCBIfam" id="NF033788">
    <property type="entry name" value="HTH_metalloreg"/>
    <property type="match status" value="1"/>
</dbReference>
<keyword evidence="3" id="KW-0804">Transcription</keyword>
<evidence type="ECO:0000313" key="5">
    <source>
        <dbReference type="EMBL" id="KYC49247.1"/>
    </source>
</evidence>
<evidence type="ECO:0000256" key="1">
    <source>
        <dbReference type="ARBA" id="ARBA00023015"/>
    </source>
</evidence>
<proteinExistence type="predicted"/>
<dbReference type="Gene3D" id="1.10.10.10">
    <property type="entry name" value="Winged helix-like DNA-binding domain superfamily/Winged helix DNA-binding domain"/>
    <property type="match status" value="1"/>
</dbReference>
<evidence type="ECO:0000256" key="3">
    <source>
        <dbReference type="ARBA" id="ARBA00023163"/>
    </source>
</evidence>
<keyword evidence="2 5" id="KW-0238">DNA-binding</keyword>
<evidence type="ECO:0000313" key="6">
    <source>
        <dbReference type="Proteomes" id="UP000075578"/>
    </source>
</evidence>
<dbReference type="InterPro" id="IPR036388">
    <property type="entry name" value="WH-like_DNA-bd_sf"/>
</dbReference>
<feature type="domain" description="HTH arsR-type" evidence="4">
    <location>
        <begin position="1"/>
        <end position="90"/>
    </location>
</feature>
<dbReference type="PROSITE" id="PS50987">
    <property type="entry name" value="HTH_ARSR_2"/>
    <property type="match status" value="1"/>
</dbReference>
<reference evidence="5 6" key="1">
    <citation type="journal article" date="2016" name="ISME J.">
        <title>Chasing the elusive Euryarchaeota class WSA2: genomes reveal a uniquely fastidious methyl-reducing methanogen.</title>
        <authorList>
            <person name="Nobu M.K."/>
            <person name="Narihiro T."/>
            <person name="Kuroda K."/>
            <person name="Mei R."/>
            <person name="Liu W.T."/>
        </authorList>
    </citation>
    <scope>NUCLEOTIDE SEQUENCE [LARGE SCALE GENOMIC DNA]</scope>
    <source>
        <strain evidence="5">U1lsi0528_Bin089</strain>
    </source>
</reference>
<dbReference type="SUPFAM" id="SSF46785">
    <property type="entry name" value="Winged helix' DNA-binding domain"/>
    <property type="match status" value="1"/>
</dbReference>